<reference evidence="1 2" key="1">
    <citation type="journal article" date="2020" name="BMC Genomics">
        <title>Intraspecific diversification of the crop wild relative Brassica cretica Lam. using demographic model selection.</title>
        <authorList>
            <person name="Kioukis A."/>
            <person name="Michalopoulou V.A."/>
            <person name="Briers L."/>
            <person name="Pirintsos S."/>
            <person name="Studholme D.J."/>
            <person name="Pavlidis P."/>
            <person name="Sarris P.F."/>
        </authorList>
    </citation>
    <scope>NUCLEOTIDE SEQUENCE [LARGE SCALE GENOMIC DNA]</scope>
    <source>
        <strain evidence="2">cv. PFS-1207/04</strain>
    </source>
</reference>
<accession>A0ABQ7EM99</accession>
<protein>
    <submittedName>
        <fullName evidence="1">Uncharacterized protein</fullName>
    </submittedName>
</protein>
<sequence length="64" mass="7814">MGRRGEWKKQAWEEFMERMRDNAAQSRGEIVEEERTRKREAELISGERERDVNAQHVSHKRRVF</sequence>
<name>A0ABQ7EM99_BRACR</name>
<dbReference type="Proteomes" id="UP000266723">
    <property type="component" value="Unassembled WGS sequence"/>
</dbReference>
<gene>
    <name evidence="1" type="ORF">DY000_02050606</name>
</gene>
<evidence type="ECO:0000313" key="2">
    <source>
        <dbReference type="Proteomes" id="UP000266723"/>
    </source>
</evidence>
<evidence type="ECO:0000313" key="1">
    <source>
        <dbReference type="EMBL" id="KAF3604868.1"/>
    </source>
</evidence>
<organism evidence="1 2">
    <name type="scientific">Brassica cretica</name>
    <name type="common">Mustard</name>
    <dbReference type="NCBI Taxonomy" id="69181"/>
    <lineage>
        <taxon>Eukaryota</taxon>
        <taxon>Viridiplantae</taxon>
        <taxon>Streptophyta</taxon>
        <taxon>Embryophyta</taxon>
        <taxon>Tracheophyta</taxon>
        <taxon>Spermatophyta</taxon>
        <taxon>Magnoliopsida</taxon>
        <taxon>eudicotyledons</taxon>
        <taxon>Gunneridae</taxon>
        <taxon>Pentapetalae</taxon>
        <taxon>rosids</taxon>
        <taxon>malvids</taxon>
        <taxon>Brassicales</taxon>
        <taxon>Brassicaceae</taxon>
        <taxon>Brassiceae</taxon>
        <taxon>Brassica</taxon>
    </lineage>
</organism>
<keyword evidence="2" id="KW-1185">Reference proteome</keyword>
<proteinExistence type="predicted"/>
<dbReference type="EMBL" id="QGKV02000297">
    <property type="protein sequence ID" value="KAF3604868.1"/>
    <property type="molecule type" value="Genomic_DNA"/>
</dbReference>
<comment type="caution">
    <text evidence="1">The sequence shown here is derived from an EMBL/GenBank/DDBJ whole genome shotgun (WGS) entry which is preliminary data.</text>
</comment>